<feature type="transmembrane region" description="Helical" evidence="4">
    <location>
        <begin position="7"/>
        <end position="29"/>
    </location>
</feature>
<evidence type="ECO:0000313" key="7">
    <source>
        <dbReference type="Proteomes" id="UP000654075"/>
    </source>
</evidence>
<dbReference type="PANTHER" id="PTHR23050">
    <property type="entry name" value="CALCIUM BINDING PROTEIN"/>
    <property type="match status" value="1"/>
</dbReference>
<dbReference type="PROSITE" id="PS50222">
    <property type="entry name" value="EF_HAND_2"/>
    <property type="match status" value="2"/>
</dbReference>
<dbReference type="OrthoDB" id="413202at2759"/>
<sequence length="224" mass="24687">KSSSVIGLLLLLFFFLLLLLLLVVVFLVVVVVVVVVVVLFIIVLLVLLVVVVILWALIPPPAQKMTDPGPQPKTAQEKQLWDAFQKFDVNGDGKIQADEFNKLMESLGNFTAKEIKRLFSEADSDGSGSVDWREFLAWICSGAATKGMGKQAAASFGRLLRNEQMDEASFVEQANLGAAVTDYLKDQKSKSSDAKKGKKDKKEKSTKVTKKKDDLDVPDDYTGY</sequence>
<evidence type="ECO:0000256" key="1">
    <source>
        <dbReference type="ARBA" id="ARBA00022737"/>
    </source>
</evidence>
<protein>
    <recommendedName>
        <fullName evidence="5">EF-hand domain-containing protein</fullName>
    </recommendedName>
</protein>
<dbReference type="SMART" id="SM00054">
    <property type="entry name" value="EFh"/>
    <property type="match status" value="2"/>
</dbReference>
<feature type="non-terminal residue" evidence="6">
    <location>
        <position position="224"/>
    </location>
</feature>
<dbReference type="AlphaFoldDB" id="A0A813HSA7"/>
<proteinExistence type="predicted"/>
<feature type="domain" description="EF-hand" evidence="5">
    <location>
        <begin position="75"/>
        <end position="110"/>
    </location>
</feature>
<keyword evidence="4" id="KW-0472">Membrane</keyword>
<feature type="non-terminal residue" evidence="6">
    <location>
        <position position="1"/>
    </location>
</feature>
<dbReference type="EMBL" id="CAJNNV010032817">
    <property type="protein sequence ID" value="CAE8641125.1"/>
    <property type="molecule type" value="Genomic_DNA"/>
</dbReference>
<name>A0A813HSA7_POLGL</name>
<dbReference type="InterPro" id="IPR011992">
    <property type="entry name" value="EF-hand-dom_pair"/>
</dbReference>
<evidence type="ECO:0000256" key="2">
    <source>
        <dbReference type="ARBA" id="ARBA00022837"/>
    </source>
</evidence>
<dbReference type="Pfam" id="PF13499">
    <property type="entry name" value="EF-hand_7"/>
    <property type="match status" value="1"/>
</dbReference>
<dbReference type="CDD" id="cd00051">
    <property type="entry name" value="EFh"/>
    <property type="match status" value="1"/>
</dbReference>
<dbReference type="InterPro" id="IPR018247">
    <property type="entry name" value="EF_Hand_1_Ca_BS"/>
</dbReference>
<feature type="domain" description="EF-hand" evidence="5">
    <location>
        <begin position="113"/>
        <end position="145"/>
    </location>
</feature>
<dbReference type="SUPFAM" id="SSF47473">
    <property type="entry name" value="EF-hand"/>
    <property type="match status" value="1"/>
</dbReference>
<gene>
    <name evidence="6" type="ORF">PGLA1383_LOCUS55847</name>
</gene>
<dbReference type="Gene3D" id="1.10.238.10">
    <property type="entry name" value="EF-hand"/>
    <property type="match status" value="1"/>
</dbReference>
<dbReference type="GO" id="GO:0005509">
    <property type="term" value="F:calcium ion binding"/>
    <property type="evidence" value="ECO:0007669"/>
    <property type="project" value="InterPro"/>
</dbReference>
<organism evidence="6 7">
    <name type="scientific">Polarella glacialis</name>
    <name type="common">Dinoflagellate</name>
    <dbReference type="NCBI Taxonomy" id="89957"/>
    <lineage>
        <taxon>Eukaryota</taxon>
        <taxon>Sar</taxon>
        <taxon>Alveolata</taxon>
        <taxon>Dinophyceae</taxon>
        <taxon>Suessiales</taxon>
        <taxon>Suessiaceae</taxon>
        <taxon>Polarella</taxon>
    </lineage>
</organism>
<evidence type="ECO:0000256" key="4">
    <source>
        <dbReference type="SAM" id="Phobius"/>
    </source>
</evidence>
<reference evidence="6" key="1">
    <citation type="submission" date="2021-02" db="EMBL/GenBank/DDBJ databases">
        <authorList>
            <person name="Dougan E. K."/>
            <person name="Rhodes N."/>
            <person name="Thang M."/>
            <person name="Chan C."/>
        </authorList>
    </citation>
    <scope>NUCLEOTIDE SEQUENCE</scope>
</reference>
<evidence type="ECO:0000313" key="6">
    <source>
        <dbReference type="EMBL" id="CAE8641125.1"/>
    </source>
</evidence>
<keyword evidence="1" id="KW-0677">Repeat</keyword>
<feature type="compositionally biased region" description="Basic and acidic residues" evidence="3">
    <location>
        <begin position="185"/>
        <end position="215"/>
    </location>
</feature>
<feature type="region of interest" description="Disordered" evidence="3">
    <location>
        <begin position="185"/>
        <end position="224"/>
    </location>
</feature>
<keyword evidence="4" id="KW-1133">Transmembrane helix</keyword>
<evidence type="ECO:0000259" key="5">
    <source>
        <dbReference type="PROSITE" id="PS50222"/>
    </source>
</evidence>
<dbReference type="InterPro" id="IPR002048">
    <property type="entry name" value="EF_hand_dom"/>
</dbReference>
<keyword evidence="4" id="KW-0812">Transmembrane</keyword>
<evidence type="ECO:0000256" key="3">
    <source>
        <dbReference type="SAM" id="MobiDB-lite"/>
    </source>
</evidence>
<comment type="caution">
    <text evidence="6">The sequence shown here is derived from an EMBL/GenBank/DDBJ whole genome shotgun (WGS) entry which is preliminary data.</text>
</comment>
<dbReference type="Proteomes" id="UP000654075">
    <property type="component" value="Unassembled WGS sequence"/>
</dbReference>
<feature type="transmembrane region" description="Helical" evidence="4">
    <location>
        <begin position="35"/>
        <end position="58"/>
    </location>
</feature>
<keyword evidence="7" id="KW-1185">Reference proteome</keyword>
<dbReference type="InterPro" id="IPR050145">
    <property type="entry name" value="Centrin_CML-like"/>
</dbReference>
<accession>A0A813HSA7</accession>
<dbReference type="PROSITE" id="PS00018">
    <property type="entry name" value="EF_HAND_1"/>
    <property type="match status" value="2"/>
</dbReference>
<keyword evidence="2" id="KW-0106">Calcium</keyword>